<proteinExistence type="inferred from homology"/>
<dbReference type="InterPro" id="IPR026912">
    <property type="entry name" value="Adenine_deam_C"/>
</dbReference>
<reference evidence="6 7" key="1">
    <citation type="submission" date="2016-04" db="EMBL/GenBank/DDBJ databases">
        <title>A degradative enzymes factory behind the ericoid mycorrhizal symbiosis.</title>
        <authorList>
            <consortium name="DOE Joint Genome Institute"/>
            <person name="Martino E."/>
            <person name="Morin E."/>
            <person name="Grelet G."/>
            <person name="Kuo A."/>
            <person name="Kohler A."/>
            <person name="Daghino S."/>
            <person name="Barry K."/>
            <person name="Choi C."/>
            <person name="Cichocki N."/>
            <person name="Clum A."/>
            <person name="Copeland A."/>
            <person name="Hainaut M."/>
            <person name="Haridas S."/>
            <person name="Labutti K."/>
            <person name="Lindquist E."/>
            <person name="Lipzen A."/>
            <person name="Khouja H.-R."/>
            <person name="Murat C."/>
            <person name="Ohm R."/>
            <person name="Olson A."/>
            <person name="Spatafora J."/>
            <person name="Veneault-Fourrey C."/>
            <person name="Henrissat B."/>
            <person name="Grigoriev I."/>
            <person name="Martin F."/>
            <person name="Perotto S."/>
        </authorList>
    </citation>
    <scope>NUCLEOTIDE SEQUENCE [LARGE SCALE GENOMIC DNA]</scope>
    <source>
        <strain evidence="6 7">F</strain>
    </source>
</reference>
<keyword evidence="7" id="KW-1185">Reference proteome</keyword>
<evidence type="ECO:0000313" key="6">
    <source>
        <dbReference type="EMBL" id="PMD42171.1"/>
    </source>
</evidence>
<dbReference type="Pfam" id="PF01979">
    <property type="entry name" value="Amidohydro_1"/>
    <property type="match status" value="1"/>
</dbReference>
<dbReference type="EMBL" id="KZ613943">
    <property type="protein sequence ID" value="PMD42171.1"/>
    <property type="molecule type" value="Genomic_DNA"/>
</dbReference>
<dbReference type="InterPro" id="IPR006680">
    <property type="entry name" value="Amidohydro-rel"/>
</dbReference>
<dbReference type="AlphaFoldDB" id="A0A2J6RUH5"/>
<protein>
    <recommendedName>
        <fullName evidence="2">adenine deaminase</fullName>
        <ecNumber evidence="2">3.5.4.2</ecNumber>
    </recommendedName>
</protein>
<dbReference type="GO" id="GO:0000034">
    <property type="term" value="F:adenine deaminase activity"/>
    <property type="evidence" value="ECO:0007669"/>
    <property type="project" value="UniProtKB-EC"/>
</dbReference>
<dbReference type="Gene3D" id="2.30.40.10">
    <property type="entry name" value="Urease, subunit C, domain 1"/>
    <property type="match status" value="1"/>
</dbReference>
<dbReference type="OrthoDB" id="194468at2759"/>
<dbReference type="SUPFAM" id="SSF51338">
    <property type="entry name" value="Composite domain of metallo-dependent hydrolases"/>
    <property type="match status" value="1"/>
</dbReference>
<dbReference type="Proteomes" id="UP000235786">
    <property type="component" value="Unassembled WGS sequence"/>
</dbReference>
<evidence type="ECO:0000256" key="3">
    <source>
        <dbReference type="ARBA" id="ARBA00047720"/>
    </source>
</evidence>
<evidence type="ECO:0000259" key="4">
    <source>
        <dbReference type="Pfam" id="PF01979"/>
    </source>
</evidence>
<dbReference type="InterPro" id="IPR032466">
    <property type="entry name" value="Metal_Hydrolase"/>
</dbReference>
<organism evidence="6 7">
    <name type="scientific">Hyaloscypha variabilis (strain UAMH 11265 / GT02V1 / F)</name>
    <name type="common">Meliniomyces variabilis</name>
    <dbReference type="NCBI Taxonomy" id="1149755"/>
    <lineage>
        <taxon>Eukaryota</taxon>
        <taxon>Fungi</taxon>
        <taxon>Dikarya</taxon>
        <taxon>Ascomycota</taxon>
        <taxon>Pezizomycotina</taxon>
        <taxon>Leotiomycetes</taxon>
        <taxon>Helotiales</taxon>
        <taxon>Hyaloscyphaceae</taxon>
        <taxon>Hyaloscypha</taxon>
        <taxon>Hyaloscypha variabilis</taxon>
    </lineage>
</organism>
<feature type="domain" description="Amidohydrolase-related" evidence="4">
    <location>
        <begin position="91"/>
        <end position="328"/>
    </location>
</feature>
<feature type="domain" description="Adenine deaminase C-terminal" evidence="5">
    <location>
        <begin position="414"/>
        <end position="567"/>
    </location>
</feature>
<dbReference type="Gene3D" id="3.20.20.140">
    <property type="entry name" value="Metal-dependent hydrolases"/>
    <property type="match status" value="1"/>
</dbReference>
<evidence type="ECO:0000256" key="2">
    <source>
        <dbReference type="ARBA" id="ARBA00012782"/>
    </source>
</evidence>
<dbReference type="SUPFAM" id="SSF51556">
    <property type="entry name" value="Metallo-dependent hydrolases"/>
    <property type="match status" value="1"/>
</dbReference>
<evidence type="ECO:0000313" key="7">
    <source>
        <dbReference type="Proteomes" id="UP000235786"/>
    </source>
</evidence>
<sequence length="637" mass="68443">MTRGTQTQRPSATGSHQAISTKELMHLHFVANGTKPASLILRHGSVLSSFTGEFLLRDVVISGRHIAAITPWNYFPSSAGVEEIDARGKHVVPGFIDAHLHIEGTTTVLADANCIANVLGERGLDFMRETTTPLRIFRQVSHKVPGSGPHLELGGAKLETAEIARRVALPEAVTLGESNPFSLDLASAEKQSAALQAGKRITGHTALLKNEPLWAYAAGGIGDDHNAHKTEDVVERLRLGLMLTLMSGSMNSNIESVFSDIEALKDGLTHISFCADDKLVEDIDKTGHIDRHVREAIALGVPAVKAYRMANLNPALYYRIDHLVGSISTLEEVRSEIVIVNGIVVARNNTALFANTDKIPDFVLNTIQLHPNFFSAAKYAVNVGGKTYAWVQAMEMYDGYFKRAFHARLSPDASGNLLCNLDFDILKVVVIDRHHGSENRGIGFVRGFGLRKGAIGCTTNCENQNLVVIGTNDEEIAYAAKAIDSLGGGYVTVADGKVMASVKLDVAGCMSSAKWEDVRDQSLLCDEAAKSVGCGIQAPFLIASFVGLNGVPDLGLTEKGLIDCQAQELIDVVLSEEEVGDVGSLAEYPVSAPKVDESRKTGNPDGVESVFNEKDTTHLCTQAEYSLPAALAPLPNV</sequence>
<gene>
    <name evidence="6" type="ORF">L207DRAFT_580845</name>
</gene>
<evidence type="ECO:0000256" key="1">
    <source>
        <dbReference type="ARBA" id="ARBA00006773"/>
    </source>
</evidence>
<name>A0A2J6RUH5_HYAVF</name>
<accession>A0A2J6RUH5</accession>
<comment type="catalytic activity">
    <reaction evidence="3">
        <text>adenine + H2O + H(+) = hypoxanthine + NH4(+)</text>
        <dbReference type="Rhea" id="RHEA:23688"/>
        <dbReference type="ChEBI" id="CHEBI:15377"/>
        <dbReference type="ChEBI" id="CHEBI:15378"/>
        <dbReference type="ChEBI" id="CHEBI:16708"/>
        <dbReference type="ChEBI" id="CHEBI:17368"/>
        <dbReference type="ChEBI" id="CHEBI:28938"/>
        <dbReference type="EC" id="3.5.4.2"/>
    </reaction>
</comment>
<comment type="similarity">
    <text evidence="1">Belongs to the metallo-dependent hydrolases superfamily. Adenine deaminase family.</text>
</comment>
<evidence type="ECO:0000259" key="5">
    <source>
        <dbReference type="Pfam" id="PF13382"/>
    </source>
</evidence>
<dbReference type="Pfam" id="PF13382">
    <property type="entry name" value="Adenine_deam_C"/>
    <property type="match status" value="1"/>
</dbReference>
<dbReference type="InterPro" id="IPR011059">
    <property type="entry name" value="Metal-dep_hydrolase_composite"/>
</dbReference>
<dbReference type="EC" id="3.5.4.2" evidence="2"/>